<feature type="region of interest" description="Disordered" evidence="1">
    <location>
        <begin position="28"/>
        <end position="96"/>
    </location>
</feature>
<feature type="compositionally biased region" description="Low complexity" evidence="1">
    <location>
        <begin position="55"/>
        <end position="72"/>
    </location>
</feature>
<sequence>MRSAFLTLLLLLPLYVSAADENAAKAANSSNATDANNSSADADIPPPPIRDTVKASNSSNATDAANSSSNADIPPPPAATNNPSDTQPKITIKHKGSSRIEEYRMNGRLYMIRIIPAEGKPYYLVDPKGDGQFVRQDIMNGGLRPPMWVLHQW</sequence>
<dbReference type="EMBL" id="CABR01000044">
    <property type="protein sequence ID" value="CBI09654.1"/>
    <property type="molecule type" value="Genomic_DNA"/>
</dbReference>
<feature type="compositionally biased region" description="Polar residues" evidence="1">
    <location>
        <begin position="80"/>
        <end position="89"/>
    </location>
</feature>
<name>E6QQY3_9ZZZZ</name>
<dbReference type="AlphaFoldDB" id="E6QQY3"/>
<proteinExistence type="predicted"/>
<dbReference type="Gene3D" id="2.20.130.30">
    <property type="entry name" value="Protein of unknown function DUF2782"/>
    <property type="match status" value="1"/>
</dbReference>
<protein>
    <recommendedName>
        <fullName evidence="3">DUF2782 domain-containing protein</fullName>
    </recommendedName>
</protein>
<reference evidence="2" key="1">
    <citation type="submission" date="2009-10" db="EMBL/GenBank/DDBJ databases">
        <title>Diversity of trophic interactions inside an arsenic-rich microbial ecosystem.</title>
        <authorList>
            <person name="Bertin P.N."/>
            <person name="Heinrich-Salmeron A."/>
            <person name="Pelletier E."/>
            <person name="Goulhen-Chollet F."/>
            <person name="Arsene-Ploetze F."/>
            <person name="Gallien S."/>
            <person name="Calteau A."/>
            <person name="Vallenet D."/>
            <person name="Casiot C."/>
            <person name="Chane-Woon-Ming B."/>
            <person name="Giloteaux L."/>
            <person name="Barakat M."/>
            <person name="Bonnefoy V."/>
            <person name="Bruneel O."/>
            <person name="Chandler M."/>
            <person name="Cleiss J."/>
            <person name="Duran R."/>
            <person name="Elbaz-Poulichet F."/>
            <person name="Fonknechten N."/>
            <person name="Lauga B."/>
            <person name="Mornico D."/>
            <person name="Ortet P."/>
            <person name="Schaeffer C."/>
            <person name="Siguier P."/>
            <person name="Alexander Thil Smith A."/>
            <person name="Van Dorsselaer A."/>
            <person name="Weissenbach J."/>
            <person name="Medigue C."/>
            <person name="Le Paslier D."/>
        </authorList>
    </citation>
    <scope>NUCLEOTIDE SEQUENCE</scope>
</reference>
<dbReference type="InterPro" id="IPR021357">
    <property type="entry name" value="DUF2782"/>
</dbReference>
<feature type="compositionally biased region" description="Low complexity" evidence="1">
    <location>
        <begin position="28"/>
        <end position="43"/>
    </location>
</feature>
<organism evidence="2">
    <name type="scientific">mine drainage metagenome</name>
    <dbReference type="NCBI Taxonomy" id="410659"/>
    <lineage>
        <taxon>unclassified sequences</taxon>
        <taxon>metagenomes</taxon>
        <taxon>ecological metagenomes</taxon>
    </lineage>
</organism>
<gene>
    <name evidence="2" type="ORF">CARN7_0393</name>
</gene>
<evidence type="ECO:0000313" key="2">
    <source>
        <dbReference type="EMBL" id="CBI09654.1"/>
    </source>
</evidence>
<comment type="caution">
    <text evidence="2">The sequence shown here is derived from an EMBL/GenBank/DDBJ whole genome shotgun (WGS) entry which is preliminary data.</text>
</comment>
<evidence type="ECO:0008006" key="3">
    <source>
        <dbReference type="Google" id="ProtNLM"/>
    </source>
</evidence>
<dbReference type="Pfam" id="PF11191">
    <property type="entry name" value="DUF2782"/>
    <property type="match status" value="1"/>
</dbReference>
<accession>E6QQY3</accession>
<evidence type="ECO:0000256" key="1">
    <source>
        <dbReference type="SAM" id="MobiDB-lite"/>
    </source>
</evidence>